<sequence>MGVERIGIPIDAANKELYEKIKDDNFDKKIDFIKEVALIHSNKISTHIIVGLGESHKDIYNLYKILKGYYINISLFAFMPMKSTKWNIQVNQT</sequence>
<dbReference type="Proteomes" id="UP001239169">
    <property type="component" value="Chromosome"/>
</dbReference>
<gene>
    <name evidence="1" type="ORF">QJS64_00380</name>
</gene>
<evidence type="ECO:0000313" key="1">
    <source>
        <dbReference type="EMBL" id="WGX75987.1"/>
    </source>
</evidence>
<evidence type="ECO:0000313" key="2">
    <source>
        <dbReference type="Proteomes" id="UP001239169"/>
    </source>
</evidence>
<protein>
    <recommendedName>
        <fullName evidence="3">Radical SAM protein</fullName>
    </recommendedName>
</protein>
<accession>A0ABY8R5K3</accession>
<name>A0ABY8R5K3_PARBF</name>
<dbReference type="EMBL" id="CP124685">
    <property type="protein sequence ID" value="WGX75987.1"/>
    <property type="molecule type" value="Genomic_DNA"/>
</dbReference>
<evidence type="ECO:0008006" key="3">
    <source>
        <dbReference type="Google" id="ProtNLM"/>
    </source>
</evidence>
<dbReference type="Gene3D" id="3.20.20.70">
    <property type="entry name" value="Aldolase class I"/>
    <property type="match status" value="1"/>
</dbReference>
<dbReference type="SUPFAM" id="SSF102114">
    <property type="entry name" value="Radical SAM enzymes"/>
    <property type="match status" value="1"/>
</dbReference>
<dbReference type="InterPro" id="IPR058240">
    <property type="entry name" value="rSAM_sf"/>
</dbReference>
<dbReference type="InterPro" id="IPR013785">
    <property type="entry name" value="Aldolase_TIM"/>
</dbReference>
<organism evidence="1 2">
    <name type="scientific">Paraclostridium bifermentans</name>
    <name type="common">Clostridium bifermentans</name>
    <dbReference type="NCBI Taxonomy" id="1490"/>
    <lineage>
        <taxon>Bacteria</taxon>
        <taxon>Bacillati</taxon>
        <taxon>Bacillota</taxon>
        <taxon>Clostridia</taxon>
        <taxon>Peptostreptococcales</taxon>
        <taxon>Peptostreptococcaceae</taxon>
        <taxon>Paraclostridium</taxon>
    </lineage>
</organism>
<keyword evidence="2" id="KW-1185">Reference proteome</keyword>
<proteinExistence type="predicted"/>
<reference evidence="1 2" key="1">
    <citation type="submission" date="2023-04" db="EMBL/GenBank/DDBJ databases">
        <title>Bacteria Genome Submission.</title>
        <authorList>
            <person name="Isaac P."/>
        </authorList>
    </citation>
    <scope>NUCLEOTIDE SEQUENCE [LARGE SCALE GENOMIC DNA]</scope>
    <source>
        <strain evidence="1 2">SampleS7P1</strain>
    </source>
</reference>